<dbReference type="Gene3D" id="3.20.20.140">
    <property type="entry name" value="Metal-dependent hydrolases"/>
    <property type="match status" value="1"/>
</dbReference>
<dbReference type="NCBIfam" id="NF006847">
    <property type="entry name" value="PRK09358.1-2"/>
    <property type="match status" value="1"/>
</dbReference>
<dbReference type="FunFam" id="3.20.20.140:FF:000020">
    <property type="entry name" value="Adenosine deaminase"/>
    <property type="match status" value="1"/>
</dbReference>
<dbReference type="NCBIfam" id="TIGR01430">
    <property type="entry name" value="aden_deam"/>
    <property type="match status" value="1"/>
</dbReference>
<dbReference type="InterPro" id="IPR006330">
    <property type="entry name" value="Ado/ade_deaminase"/>
</dbReference>
<reference evidence="9" key="2">
    <citation type="submission" date="2021-04" db="EMBL/GenBank/DDBJ databases">
        <authorList>
            <person name="Gilroy R."/>
        </authorList>
    </citation>
    <scope>NUCLEOTIDE SEQUENCE</scope>
    <source>
        <strain evidence="9">ChiGjej4B4-7305</strain>
    </source>
</reference>
<keyword evidence="6" id="KW-0862">Zinc</keyword>
<keyword evidence="5 9" id="KW-0378">Hydrolase</keyword>
<sequence length="366" mass="38960">MSLTRETIAALPKVLLHDHLDGGLRPATMLELAPEVGHQLPAEDPQALAQWFVAAADSGSLVRYLETFDHTLAVMQTADALTRVAREAVVDLAADGVVYAELRYAPEQHLRGGLSLQQVVDAVHAGIEEGKAEAAGAGHTIEAGTLLSAMRQADRADEIAALTLENRDSGAVGFDIAGPEDGFGPGRLRSAFQTLREANFPYTIHAGEAAGPESIWEALQVCGALRLGHGVRIIEDIELTPADAAPGTATEATLGTLASWVLDRQVPLEVCPCSNLQTGIATSVADHPISTLWHLGFAVTINTDNRLMSGTSMSHEMERLVSEAGWTLDDLEEATLLAAWNSFAPHHIKQQIVTNQIEPGFAAARV</sequence>
<dbReference type="EMBL" id="DXBY01000043">
    <property type="protein sequence ID" value="HIZ34544.1"/>
    <property type="molecule type" value="Genomic_DNA"/>
</dbReference>
<reference evidence="9" key="1">
    <citation type="journal article" date="2021" name="PeerJ">
        <title>Extensive microbial diversity within the chicken gut microbiome revealed by metagenomics and culture.</title>
        <authorList>
            <person name="Gilroy R."/>
            <person name="Ravi A."/>
            <person name="Getino M."/>
            <person name="Pursley I."/>
            <person name="Horton D.L."/>
            <person name="Alikhan N.F."/>
            <person name="Baker D."/>
            <person name="Gharbi K."/>
            <person name="Hall N."/>
            <person name="Watson M."/>
            <person name="Adriaenssens E.M."/>
            <person name="Foster-Nyarko E."/>
            <person name="Jarju S."/>
            <person name="Secka A."/>
            <person name="Antonio M."/>
            <person name="Oren A."/>
            <person name="Chaudhuri R.R."/>
            <person name="La Ragione R."/>
            <person name="Hildebrand F."/>
            <person name="Pallen M.J."/>
        </authorList>
    </citation>
    <scope>NUCLEOTIDE SEQUENCE</scope>
    <source>
        <strain evidence="9">ChiGjej4B4-7305</strain>
    </source>
</reference>
<dbReference type="GO" id="GO:0009117">
    <property type="term" value="P:nucleotide metabolic process"/>
    <property type="evidence" value="ECO:0007669"/>
    <property type="project" value="UniProtKB-KW"/>
</dbReference>
<dbReference type="InterPro" id="IPR032466">
    <property type="entry name" value="Metal_Hydrolase"/>
</dbReference>
<proteinExistence type="inferred from homology"/>
<protein>
    <recommendedName>
        <fullName evidence="3">adenosine deaminase</fullName>
        <ecNumber evidence="3">3.5.4.4</ecNumber>
    </recommendedName>
</protein>
<dbReference type="Pfam" id="PF00962">
    <property type="entry name" value="A_deaminase"/>
    <property type="match status" value="1"/>
</dbReference>
<evidence type="ECO:0000256" key="6">
    <source>
        <dbReference type="ARBA" id="ARBA00022833"/>
    </source>
</evidence>
<dbReference type="GO" id="GO:0005829">
    <property type="term" value="C:cytosol"/>
    <property type="evidence" value="ECO:0007669"/>
    <property type="project" value="TreeGrafter"/>
</dbReference>
<evidence type="ECO:0000256" key="2">
    <source>
        <dbReference type="ARBA" id="ARBA00006676"/>
    </source>
</evidence>
<dbReference type="GO" id="GO:0006154">
    <property type="term" value="P:adenosine catabolic process"/>
    <property type="evidence" value="ECO:0007669"/>
    <property type="project" value="TreeGrafter"/>
</dbReference>
<dbReference type="PANTHER" id="PTHR11409">
    <property type="entry name" value="ADENOSINE DEAMINASE"/>
    <property type="match status" value="1"/>
</dbReference>
<evidence type="ECO:0000259" key="8">
    <source>
        <dbReference type="Pfam" id="PF00962"/>
    </source>
</evidence>
<evidence type="ECO:0000256" key="3">
    <source>
        <dbReference type="ARBA" id="ARBA00012784"/>
    </source>
</evidence>
<comment type="cofactor">
    <cofactor evidence="1">
        <name>Zn(2+)</name>
        <dbReference type="ChEBI" id="CHEBI:29105"/>
    </cofactor>
</comment>
<dbReference type="AlphaFoldDB" id="A0A9D2EBD6"/>
<dbReference type="GO" id="GO:0004000">
    <property type="term" value="F:adenosine deaminase activity"/>
    <property type="evidence" value="ECO:0007669"/>
    <property type="project" value="TreeGrafter"/>
</dbReference>
<dbReference type="GO" id="GO:0046872">
    <property type="term" value="F:metal ion binding"/>
    <property type="evidence" value="ECO:0007669"/>
    <property type="project" value="UniProtKB-KW"/>
</dbReference>
<evidence type="ECO:0000313" key="10">
    <source>
        <dbReference type="Proteomes" id="UP000824037"/>
    </source>
</evidence>
<dbReference type="GO" id="GO:0043103">
    <property type="term" value="P:hypoxanthine salvage"/>
    <property type="evidence" value="ECO:0007669"/>
    <property type="project" value="TreeGrafter"/>
</dbReference>
<dbReference type="SUPFAM" id="SSF51556">
    <property type="entry name" value="Metallo-dependent hydrolases"/>
    <property type="match status" value="1"/>
</dbReference>
<name>A0A9D2EBD6_9MICO</name>
<comment type="similarity">
    <text evidence="2">Belongs to the metallo-dependent hydrolases superfamily. Adenosine and AMP deaminases family.</text>
</comment>
<dbReference type="PANTHER" id="PTHR11409:SF43">
    <property type="entry name" value="ADENOSINE DEAMINASE"/>
    <property type="match status" value="1"/>
</dbReference>
<dbReference type="EC" id="3.5.4.4" evidence="3"/>
<evidence type="ECO:0000256" key="5">
    <source>
        <dbReference type="ARBA" id="ARBA00022801"/>
    </source>
</evidence>
<comment type="caution">
    <text evidence="9">The sequence shown here is derived from an EMBL/GenBank/DDBJ whole genome shotgun (WGS) entry which is preliminary data.</text>
</comment>
<evidence type="ECO:0000256" key="4">
    <source>
        <dbReference type="ARBA" id="ARBA00022723"/>
    </source>
</evidence>
<evidence type="ECO:0000256" key="1">
    <source>
        <dbReference type="ARBA" id="ARBA00001947"/>
    </source>
</evidence>
<dbReference type="GO" id="GO:0046103">
    <property type="term" value="P:inosine biosynthetic process"/>
    <property type="evidence" value="ECO:0007669"/>
    <property type="project" value="TreeGrafter"/>
</dbReference>
<evidence type="ECO:0000256" key="7">
    <source>
        <dbReference type="ARBA" id="ARBA00023080"/>
    </source>
</evidence>
<keyword evidence="7" id="KW-0546">Nucleotide metabolism</keyword>
<dbReference type="Proteomes" id="UP000824037">
    <property type="component" value="Unassembled WGS sequence"/>
</dbReference>
<evidence type="ECO:0000313" key="9">
    <source>
        <dbReference type="EMBL" id="HIZ34544.1"/>
    </source>
</evidence>
<dbReference type="InterPro" id="IPR001365">
    <property type="entry name" value="A_deaminase_dom"/>
</dbReference>
<gene>
    <name evidence="9" type="ORF">H9815_02110</name>
</gene>
<keyword evidence="4" id="KW-0479">Metal-binding</keyword>
<accession>A0A9D2EBD6</accession>
<feature type="domain" description="Adenosine deaminase" evidence="8">
    <location>
        <begin position="12"/>
        <end position="353"/>
    </location>
</feature>
<organism evidence="9 10">
    <name type="scientific">Candidatus Ruania gallistercoris</name>
    <dbReference type="NCBI Taxonomy" id="2838746"/>
    <lineage>
        <taxon>Bacteria</taxon>
        <taxon>Bacillati</taxon>
        <taxon>Actinomycetota</taxon>
        <taxon>Actinomycetes</taxon>
        <taxon>Micrococcales</taxon>
        <taxon>Ruaniaceae</taxon>
        <taxon>Ruania</taxon>
    </lineage>
</organism>